<dbReference type="RefSeq" id="WP_198099722.1">
    <property type="nucleotide sequence ID" value="NZ_JAEDAL010000001.1"/>
</dbReference>
<dbReference type="SUPFAM" id="SSF141868">
    <property type="entry name" value="EAL domain-like"/>
    <property type="match status" value="1"/>
</dbReference>
<evidence type="ECO:0000259" key="4">
    <source>
        <dbReference type="PROSITE" id="PS50112"/>
    </source>
</evidence>
<dbReference type="SUPFAM" id="SSF55073">
    <property type="entry name" value="Nucleotide cyclase"/>
    <property type="match status" value="1"/>
</dbReference>
<dbReference type="PROSITE" id="PS50887">
    <property type="entry name" value="GGDEF"/>
    <property type="match status" value="1"/>
</dbReference>
<feature type="domain" description="PAC" evidence="5">
    <location>
        <begin position="268"/>
        <end position="320"/>
    </location>
</feature>
<dbReference type="InterPro" id="IPR000160">
    <property type="entry name" value="GGDEF_dom"/>
</dbReference>
<comment type="similarity">
    <text evidence="1">Belongs to the hemerythrin family.</text>
</comment>
<dbReference type="Pfam" id="PF00563">
    <property type="entry name" value="EAL"/>
    <property type="match status" value="1"/>
</dbReference>
<dbReference type="InterPro" id="IPR012312">
    <property type="entry name" value="Hemerythrin-like"/>
</dbReference>
<dbReference type="PROSITE" id="PS50112">
    <property type="entry name" value="PAS"/>
    <property type="match status" value="1"/>
</dbReference>
<dbReference type="InterPro" id="IPR012827">
    <property type="entry name" value="Hemerythrin_metal-bd"/>
</dbReference>
<dbReference type="CDD" id="cd01949">
    <property type="entry name" value="GGDEF"/>
    <property type="match status" value="1"/>
</dbReference>
<dbReference type="PROSITE" id="PS50113">
    <property type="entry name" value="PAC"/>
    <property type="match status" value="1"/>
</dbReference>
<dbReference type="Pfam" id="PF00990">
    <property type="entry name" value="GGDEF"/>
    <property type="match status" value="1"/>
</dbReference>
<feature type="domain" description="PAS" evidence="4">
    <location>
        <begin position="192"/>
        <end position="241"/>
    </location>
</feature>
<dbReference type="PANTHER" id="PTHR44757">
    <property type="entry name" value="DIGUANYLATE CYCLASE DGCP"/>
    <property type="match status" value="1"/>
</dbReference>
<sequence length="878" mass="97091">MRPPSMKALSVFVWNEVFGTGLGDIDDQHKRLVDLLNQVASQLAFGVDREALARVFRELVSYTEYHFRHEEALWAQHLGGEADERSHRERHAEFERKLEQLAATGSAGEIDPETLLDFLVRWLAGHILRADRYFALCVIGLREGLSLPQARARAADQVQKHEGLMELVLTVTSALSKNTLRLMQELHARSNEAQRLRQAASVFANANEAIMITDPQGTILDVNAAFEHITGFPRAEAVGHNARLLKVDEHEAAFYGDMWTALMLQGRWHGEVWGRRRNGELFAKLQTISAVRNDMGELAHYVCLFTDITAAKEHQKKLADATHFDALTHLPNRTLLTDRMHGLLAQLPHAGGTLAVACLDLDAFHEVNAQCGHTGGDRVLTQLASRLHSGLPETALLARLGGDEFALVVMCSGGRSDAVAALSAVREAVAQPLEVDGRRWQLSASMGAVLLQAADGSVAPDQLLRSAAQALFKAKQSGRNRLHVFDADRDRMVRGRLEQVELVRQALEAGQFELFYQPKVHMRSGAMLGVEALIRWRHPERGLVLPGEFLPGVEGHSVGLALDDWVLDAALQQQAQWRTQGVELTVSVNVSAAQLSRPDFLQVLQEALARHPTVRPGDLELEVLESSALKDMARVSCLIDACRALGVDFAIDDFGTGYSSLAYLKELGAQCLKVDQRFVRDVLEDPDDLSILDAVLGLARAFRRQVVAEGVETVAHGEMLLHLGYEFAQGYAIARPMPAQEIPAWKATWQPDAVWQACARLPHERLQLLRAVVKERAWCQALLQRLQGQGSEHPEPPLIPGLSDHPEKLWEAWGVEASVAEALDWTEACELGTLLRTCAQAWLREAELSGQPLQAEALQELVALRDRWIAALKALALG</sequence>
<dbReference type="InterPro" id="IPR000014">
    <property type="entry name" value="PAS"/>
</dbReference>
<dbReference type="AlphaFoldDB" id="A0A931IW82"/>
<keyword evidence="9" id="KW-1185">Reference proteome</keyword>
<evidence type="ECO:0000256" key="3">
    <source>
        <dbReference type="ARBA" id="ARBA00023004"/>
    </source>
</evidence>
<dbReference type="Gene3D" id="3.30.450.20">
    <property type="entry name" value="PAS domain"/>
    <property type="match status" value="1"/>
</dbReference>
<feature type="domain" description="EAL" evidence="6">
    <location>
        <begin position="496"/>
        <end position="750"/>
    </location>
</feature>
<dbReference type="CDD" id="cd00130">
    <property type="entry name" value="PAS"/>
    <property type="match status" value="1"/>
</dbReference>
<protein>
    <submittedName>
        <fullName evidence="8">Bacteriohemerythrin</fullName>
    </submittedName>
</protein>
<evidence type="ECO:0000256" key="2">
    <source>
        <dbReference type="ARBA" id="ARBA00022723"/>
    </source>
</evidence>
<dbReference type="Pfam" id="PF01814">
    <property type="entry name" value="Hemerythrin"/>
    <property type="match status" value="1"/>
</dbReference>
<organism evidence="8 9">
    <name type="scientific">Inhella gelatinilytica</name>
    <dbReference type="NCBI Taxonomy" id="2795030"/>
    <lineage>
        <taxon>Bacteria</taxon>
        <taxon>Pseudomonadati</taxon>
        <taxon>Pseudomonadota</taxon>
        <taxon>Betaproteobacteria</taxon>
        <taxon>Burkholderiales</taxon>
        <taxon>Sphaerotilaceae</taxon>
        <taxon>Inhella</taxon>
    </lineage>
</organism>
<keyword evidence="2" id="KW-0479">Metal-binding</keyword>
<comment type="caution">
    <text evidence="8">The sequence shown here is derived from an EMBL/GenBank/DDBJ whole genome shotgun (WGS) entry which is preliminary data.</text>
</comment>
<dbReference type="InterPro" id="IPR035965">
    <property type="entry name" value="PAS-like_dom_sf"/>
</dbReference>
<dbReference type="Gene3D" id="1.20.120.50">
    <property type="entry name" value="Hemerythrin-like"/>
    <property type="match status" value="1"/>
</dbReference>
<dbReference type="EMBL" id="JAEDAL010000001">
    <property type="protein sequence ID" value="MBH9552150.1"/>
    <property type="molecule type" value="Genomic_DNA"/>
</dbReference>
<reference evidence="8" key="1">
    <citation type="submission" date="2020-12" db="EMBL/GenBank/DDBJ databases">
        <title>The genome sequence of Inhella sp. 4Y17.</title>
        <authorList>
            <person name="Liu Y."/>
        </authorList>
    </citation>
    <scope>NUCLEOTIDE SEQUENCE</scope>
    <source>
        <strain evidence="8">4Y10</strain>
    </source>
</reference>
<dbReference type="InterPro" id="IPR052155">
    <property type="entry name" value="Biofilm_reg_signaling"/>
</dbReference>
<dbReference type="Gene3D" id="3.20.20.450">
    <property type="entry name" value="EAL domain"/>
    <property type="match status" value="1"/>
</dbReference>
<dbReference type="CDD" id="cd12107">
    <property type="entry name" value="Hemerythrin"/>
    <property type="match status" value="1"/>
</dbReference>
<dbReference type="SUPFAM" id="SSF55785">
    <property type="entry name" value="PYP-like sensor domain (PAS domain)"/>
    <property type="match status" value="1"/>
</dbReference>
<dbReference type="SMART" id="SM00052">
    <property type="entry name" value="EAL"/>
    <property type="match status" value="1"/>
</dbReference>
<evidence type="ECO:0000259" key="5">
    <source>
        <dbReference type="PROSITE" id="PS50113"/>
    </source>
</evidence>
<dbReference type="SMART" id="SM00091">
    <property type="entry name" value="PAS"/>
    <property type="match status" value="1"/>
</dbReference>
<dbReference type="NCBIfam" id="TIGR02481">
    <property type="entry name" value="hemeryth_dom"/>
    <property type="match status" value="1"/>
</dbReference>
<dbReference type="PANTHER" id="PTHR44757:SF2">
    <property type="entry name" value="BIOFILM ARCHITECTURE MAINTENANCE PROTEIN MBAA"/>
    <property type="match status" value="1"/>
</dbReference>
<dbReference type="CDD" id="cd01948">
    <property type="entry name" value="EAL"/>
    <property type="match status" value="1"/>
</dbReference>
<gene>
    <name evidence="8" type="ORF">I7X43_04720</name>
</gene>
<dbReference type="InterPro" id="IPR001633">
    <property type="entry name" value="EAL_dom"/>
</dbReference>
<dbReference type="Gene3D" id="3.30.70.270">
    <property type="match status" value="1"/>
</dbReference>
<dbReference type="InterPro" id="IPR000700">
    <property type="entry name" value="PAS-assoc_C"/>
</dbReference>
<dbReference type="PROSITE" id="PS50883">
    <property type="entry name" value="EAL"/>
    <property type="match status" value="1"/>
</dbReference>
<dbReference type="Proteomes" id="UP000620139">
    <property type="component" value="Unassembled WGS sequence"/>
</dbReference>
<dbReference type="InterPro" id="IPR043128">
    <property type="entry name" value="Rev_trsase/Diguanyl_cyclase"/>
</dbReference>
<dbReference type="NCBIfam" id="TIGR00229">
    <property type="entry name" value="sensory_box"/>
    <property type="match status" value="1"/>
</dbReference>
<dbReference type="InterPro" id="IPR035938">
    <property type="entry name" value="Hemerythrin-like_sf"/>
</dbReference>
<accession>A0A931IW82</accession>
<dbReference type="GO" id="GO:0046872">
    <property type="term" value="F:metal ion binding"/>
    <property type="evidence" value="ECO:0007669"/>
    <property type="project" value="UniProtKB-KW"/>
</dbReference>
<proteinExistence type="inferred from homology"/>
<dbReference type="InterPro" id="IPR035919">
    <property type="entry name" value="EAL_sf"/>
</dbReference>
<name>A0A931IW82_9BURK</name>
<keyword evidence="3" id="KW-0408">Iron</keyword>
<evidence type="ECO:0000259" key="7">
    <source>
        <dbReference type="PROSITE" id="PS50887"/>
    </source>
</evidence>
<dbReference type="SMART" id="SM00267">
    <property type="entry name" value="GGDEF"/>
    <property type="match status" value="1"/>
</dbReference>
<feature type="domain" description="GGDEF" evidence="7">
    <location>
        <begin position="352"/>
        <end position="487"/>
    </location>
</feature>
<dbReference type="NCBIfam" id="NF033749">
    <property type="entry name" value="bact_hemeryth"/>
    <property type="match status" value="1"/>
</dbReference>
<dbReference type="InterPro" id="IPR029787">
    <property type="entry name" value="Nucleotide_cyclase"/>
</dbReference>
<dbReference type="NCBIfam" id="TIGR00254">
    <property type="entry name" value="GGDEF"/>
    <property type="match status" value="1"/>
</dbReference>
<dbReference type="Pfam" id="PF13426">
    <property type="entry name" value="PAS_9"/>
    <property type="match status" value="1"/>
</dbReference>
<evidence type="ECO:0000259" key="6">
    <source>
        <dbReference type="PROSITE" id="PS50883"/>
    </source>
</evidence>
<evidence type="ECO:0000256" key="1">
    <source>
        <dbReference type="ARBA" id="ARBA00010587"/>
    </source>
</evidence>
<dbReference type="SUPFAM" id="SSF47188">
    <property type="entry name" value="Hemerythrin-like"/>
    <property type="match status" value="1"/>
</dbReference>
<evidence type="ECO:0000313" key="9">
    <source>
        <dbReference type="Proteomes" id="UP000620139"/>
    </source>
</evidence>
<evidence type="ECO:0000313" key="8">
    <source>
        <dbReference type="EMBL" id="MBH9552150.1"/>
    </source>
</evidence>